<sequence length="124" mass="14025">MNKTKEFLTYPPYITLGSKLYHSEENQDPANAINVKNSIIANSVEETLDASNGECKLYMQMHHDPFSTEMALSPVHAKSAILLVFSHLDLMGWIIGIFSNTSERVSGYVIVQDYHSFLRENSLE</sequence>
<proteinExistence type="predicted"/>
<dbReference type="Proteomes" id="UP001054945">
    <property type="component" value="Unassembled WGS sequence"/>
</dbReference>
<organism evidence="1 2">
    <name type="scientific">Caerostris extrusa</name>
    <name type="common">Bark spider</name>
    <name type="synonym">Caerostris bankana</name>
    <dbReference type="NCBI Taxonomy" id="172846"/>
    <lineage>
        <taxon>Eukaryota</taxon>
        <taxon>Metazoa</taxon>
        <taxon>Ecdysozoa</taxon>
        <taxon>Arthropoda</taxon>
        <taxon>Chelicerata</taxon>
        <taxon>Arachnida</taxon>
        <taxon>Araneae</taxon>
        <taxon>Araneomorphae</taxon>
        <taxon>Entelegynae</taxon>
        <taxon>Araneoidea</taxon>
        <taxon>Araneidae</taxon>
        <taxon>Caerostris</taxon>
    </lineage>
</organism>
<protein>
    <submittedName>
        <fullName evidence="1">Uncharacterized protein</fullName>
    </submittedName>
</protein>
<accession>A0AAV4TZW1</accession>
<keyword evidence="2" id="KW-1185">Reference proteome</keyword>
<gene>
    <name evidence="1" type="ORF">CEXT_492961</name>
</gene>
<evidence type="ECO:0000313" key="1">
    <source>
        <dbReference type="EMBL" id="GIY51043.1"/>
    </source>
</evidence>
<name>A0AAV4TZW1_CAEEX</name>
<evidence type="ECO:0000313" key="2">
    <source>
        <dbReference type="Proteomes" id="UP001054945"/>
    </source>
</evidence>
<comment type="caution">
    <text evidence="1">The sequence shown here is derived from an EMBL/GenBank/DDBJ whole genome shotgun (WGS) entry which is preliminary data.</text>
</comment>
<dbReference type="EMBL" id="BPLR01012061">
    <property type="protein sequence ID" value="GIY51043.1"/>
    <property type="molecule type" value="Genomic_DNA"/>
</dbReference>
<dbReference type="AlphaFoldDB" id="A0AAV4TZW1"/>
<reference evidence="1 2" key="1">
    <citation type="submission" date="2021-06" db="EMBL/GenBank/DDBJ databases">
        <title>Caerostris extrusa draft genome.</title>
        <authorList>
            <person name="Kono N."/>
            <person name="Arakawa K."/>
        </authorList>
    </citation>
    <scope>NUCLEOTIDE SEQUENCE [LARGE SCALE GENOMIC DNA]</scope>
</reference>